<name>K5DDP9_RHOBT</name>
<proteinExistence type="predicted"/>
<protein>
    <submittedName>
        <fullName evidence="1">Uncharacterized protein</fullName>
    </submittedName>
</protein>
<dbReference type="Proteomes" id="UP000007993">
    <property type="component" value="Unassembled WGS sequence"/>
</dbReference>
<evidence type="ECO:0000313" key="2">
    <source>
        <dbReference type="Proteomes" id="UP000007993"/>
    </source>
</evidence>
<evidence type="ECO:0000313" key="1">
    <source>
        <dbReference type="EMBL" id="EKK00954.1"/>
    </source>
</evidence>
<accession>K5DDP9</accession>
<comment type="caution">
    <text evidence="1">The sequence shown here is derived from an EMBL/GenBank/DDBJ whole genome shotgun (WGS) entry which is preliminary data.</text>
</comment>
<reference evidence="1 2" key="1">
    <citation type="journal article" date="2013" name="Mar. Genomics">
        <title>Expression of sulfatases in Rhodopirellula baltica and the diversity of sulfatases in the genus Rhodopirellula.</title>
        <authorList>
            <person name="Wegner C.E."/>
            <person name="Richter-Heitmann T."/>
            <person name="Klindworth A."/>
            <person name="Klockow C."/>
            <person name="Richter M."/>
            <person name="Achstetter T."/>
            <person name="Glockner F.O."/>
            <person name="Harder J."/>
        </authorList>
    </citation>
    <scope>NUCLEOTIDE SEQUENCE [LARGE SCALE GENOMIC DNA]</scope>
    <source>
        <strain evidence="1 2">SH28</strain>
    </source>
</reference>
<dbReference type="RefSeq" id="WP_007333252.1">
    <property type="nucleotide sequence ID" value="NZ_AMCW01000107.1"/>
</dbReference>
<organism evidence="1 2">
    <name type="scientific">Rhodopirellula baltica SH28</name>
    <dbReference type="NCBI Taxonomy" id="993517"/>
    <lineage>
        <taxon>Bacteria</taxon>
        <taxon>Pseudomonadati</taxon>
        <taxon>Planctomycetota</taxon>
        <taxon>Planctomycetia</taxon>
        <taxon>Pirellulales</taxon>
        <taxon>Pirellulaceae</taxon>
        <taxon>Rhodopirellula</taxon>
    </lineage>
</organism>
<gene>
    <name evidence="1" type="ORF">RBSH_03628</name>
</gene>
<dbReference type="PATRIC" id="fig|993517.3.peg.3937"/>
<sequence length="171" mass="19631">MDQLTSEERASAYCKKRCSVPDFGNLLGMGQEGSVWPTDNETAIKVFDRERNFNSEVSCYEILRDNQVYEIDGFTIPHLIDSDSELLVVEMTIVAPPFILDFGKAYINQRPDFSESVMEYYEQERAEMFEGNWDLVDSAVSSLEQFGIFYWDARPGNIDCRNHPLAKQNDG</sequence>
<dbReference type="AlphaFoldDB" id="K5DDP9"/>
<dbReference type="EMBL" id="AMCW01000107">
    <property type="protein sequence ID" value="EKK00954.1"/>
    <property type="molecule type" value="Genomic_DNA"/>
</dbReference>